<dbReference type="EMBL" id="CAUYUJ010022208">
    <property type="protein sequence ID" value="CAK0909503.1"/>
    <property type="molecule type" value="Genomic_DNA"/>
</dbReference>
<name>A0ABN9Y9Y0_9DINO</name>
<evidence type="ECO:0000313" key="1">
    <source>
        <dbReference type="EMBL" id="CAK0909503.1"/>
    </source>
</evidence>
<proteinExistence type="predicted"/>
<protein>
    <submittedName>
        <fullName evidence="1">Uncharacterized protein</fullName>
    </submittedName>
</protein>
<evidence type="ECO:0000313" key="2">
    <source>
        <dbReference type="Proteomes" id="UP001189429"/>
    </source>
</evidence>
<feature type="non-terminal residue" evidence="1">
    <location>
        <position position="98"/>
    </location>
</feature>
<comment type="caution">
    <text evidence="1">The sequence shown here is derived from an EMBL/GenBank/DDBJ whole genome shotgun (WGS) entry which is preliminary data.</text>
</comment>
<organism evidence="1 2">
    <name type="scientific">Prorocentrum cordatum</name>
    <dbReference type="NCBI Taxonomy" id="2364126"/>
    <lineage>
        <taxon>Eukaryota</taxon>
        <taxon>Sar</taxon>
        <taxon>Alveolata</taxon>
        <taxon>Dinophyceae</taxon>
        <taxon>Prorocentrales</taxon>
        <taxon>Prorocentraceae</taxon>
        <taxon>Prorocentrum</taxon>
    </lineage>
</organism>
<accession>A0ABN9Y9Y0</accession>
<gene>
    <name evidence="1" type="ORF">PCOR1329_LOCUS83900</name>
</gene>
<feature type="non-terminal residue" evidence="1">
    <location>
        <position position="1"/>
    </location>
</feature>
<reference evidence="1" key="1">
    <citation type="submission" date="2023-10" db="EMBL/GenBank/DDBJ databases">
        <authorList>
            <person name="Chen Y."/>
            <person name="Shah S."/>
            <person name="Dougan E. K."/>
            <person name="Thang M."/>
            <person name="Chan C."/>
        </authorList>
    </citation>
    <scope>NUCLEOTIDE SEQUENCE [LARGE SCALE GENOMIC DNA]</scope>
</reference>
<keyword evidence="2" id="KW-1185">Reference proteome</keyword>
<sequence length="98" mass="10908">AFLPKGCKVGDDDCKGVIRAPDTARALGLRDTDMKIISATFNMAIAPIIQMTTSSAQSGFIAGRQFTSTAWGLIRWLAWGHYFLKRINVTQCWSRWTP</sequence>
<dbReference type="Proteomes" id="UP001189429">
    <property type="component" value="Unassembled WGS sequence"/>
</dbReference>